<dbReference type="AlphaFoldDB" id="A0A0E9XEW9"/>
<proteinExistence type="predicted"/>
<dbReference type="EMBL" id="GBXM01007315">
    <property type="protein sequence ID" value="JAI01263.1"/>
    <property type="molecule type" value="Transcribed_RNA"/>
</dbReference>
<organism evidence="1">
    <name type="scientific">Anguilla anguilla</name>
    <name type="common">European freshwater eel</name>
    <name type="synonym">Muraena anguilla</name>
    <dbReference type="NCBI Taxonomy" id="7936"/>
    <lineage>
        <taxon>Eukaryota</taxon>
        <taxon>Metazoa</taxon>
        <taxon>Chordata</taxon>
        <taxon>Craniata</taxon>
        <taxon>Vertebrata</taxon>
        <taxon>Euteleostomi</taxon>
        <taxon>Actinopterygii</taxon>
        <taxon>Neopterygii</taxon>
        <taxon>Teleostei</taxon>
        <taxon>Anguilliformes</taxon>
        <taxon>Anguillidae</taxon>
        <taxon>Anguilla</taxon>
    </lineage>
</organism>
<name>A0A0E9XEW9_ANGAN</name>
<sequence>MMYISFNIFEIPFFILKAPAVSCFDGTVVACSE</sequence>
<reference evidence="1" key="1">
    <citation type="submission" date="2014-11" db="EMBL/GenBank/DDBJ databases">
        <authorList>
            <person name="Amaro Gonzalez C."/>
        </authorList>
    </citation>
    <scope>NUCLEOTIDE SEQUENCE</scope>
</reference>
<protein>
    <submittedName>
        <fullName evidence="1">Uncharacterized protein</fullName>
    </submittedName>
</protein>
<reference evidence="1" key="2">
    <citation type="journal article" date="2015" name="Fish Shellfish Immunol.">
        <title>Early steps in the European eel (Anguilla anguilla)-Vibrio vulnificus interaction in the gills: Role of the RtxA13 toxin.</title>
        <authorList>
            <person name="Callol A."/>
            <person name="Pajuelo D."/>
            <person name="Ebbesson L."/>
            <person name="Teles M."/>
            <person name="MacKenzie S."/>
            <person name="Amaro C."/>
        </authorList>
    </citation>
    <scope>NUCLEOTIDE SEQUENCE</scope>
</reference>
<accession>A0A0E9XEW9</accession>
<evidence type="ECO:0000313" key="1">
    <source>
        <dbReference type="EMBL" id="JAI01263.1"/>
    </source>
</evidence>